<evidence type="ECO:0000256" key="1">
    <source>
        <dbReference type="ARBA" id="ARBA00022553"/>
    </source>
</evidence>
<keyword evidence="3 6" id="KW-0547">Nucleotide-binding</keyword>
<feature type="binding site" evidence="6">
    <location>
        <position position="584"/>
    </location>
    <ligand>
        <name>ATP</name>
        <dbReference type="ChEBI" id="CHEBI:30616"/>
    </ligand>
</feature>
<dbReference type="GO" id="GO:0046872">
    <property type="term" value="F:metal ion binding"/>
    <property type="evidence" value="ECO:0007669"/>
    <property type="project" value="UniProtKB-KW"/>
</dbReference>
<name>A0A7U3WBU7_9EURY</name>
<keyword evidence="5 6" id="KW-0067">ATP-binding</keyword>
<evidence type="ECO:0000256" key="7">
    <source>
        <dbReference type="RuleBase" id="RU003800"/>
    </source>
</evidence>
<dbReference type="HAMAP" id="MF_00347">
    <property type="entry name" value="Polyphosphate_kinase"/>
    <property type="match status" value="1"/>
</dbReference>
<dbReference type="InterPro" id="IPR036830">
    <property type="entry name" value="PP_kinase_middle_dom_sf"/>
</dbReference>
<evidence type="ECO:0000259" key="11">
    <source>
        <dbReference type="Pfam" id="PF13090"/>
    </source>
</evidence>
<dbReference type="CDD" id="cd09165">
    <property type="entry name" value="PLDc_PaPPK1_C1_like"/>
    <property type="match status" value="1"/>
</dbReference>
<comment type="similarity">
    <text evidence="6 7">Belongs to the polyphosphate kinase 1 (PPK1) family.</text>
</comment>
<feature type="binding site" evidence="6">
    <location>
        <position position="395"/>
    </location>
    <ligand>
        <name>Mg(2+)</name>
        <dbReference type="ChEBI" id="CHEBI:18420"/>
    </ligand>
</feature>
<evidence type="ECO:0000256" key="4">
    <source>
        <dbReference type="ARBA" id="ARBA00022777"/>
    </source>
</evidence>
<feature type="region of interest" description="Disordered" evidence="8">
    <location>
        <begin position="745"/>
        <end position="784"/>
    </location>
</feature>
<dbReference type="CDD" id="cd09168">
    <property type="entry name" value="PLDc_PaPPK1_C2_like"/>
    <property type="match status" value="1"/>
</dbReference>
<dbReference type="GO" id="GO:0008976">
    <property type="term" value="F:polyphosphate kinase activity"/>
    <property type="evidence" value="ECO:0007669"/>
    <property type="project" value="UniProtKB-UniRule"/>
</dbReference>
<feature type="domain" description="Polyphosphate kinase C-terminal" evidence="12">
    <location>
        <begin position="350"/>
        <end position="514"/>
    </location>
</feature>
<evidence type="ECO:0000256" key="5">
    <source>
        <dbReference type="ARBA" id="ARBA00022840"/>
    </source>
</evidence>
<dbReference type="Gene3D" id="3.30.1840.10">
    <property type="entry name" value="Polyphosphate kinase middle domain"/>
    <property type="match status" value="1"/>
</dbReference>
<dbReference type="NCBIfam" id="NF003917">
    <property type="entry name" value="PRK05443.1-1"/>
    <property type="match status" value="1"/>
</dbReference>
<dbReference type="InterPro" id="IPR025198">
    <property type="entry name" value="PPK_N_dom"/>
</dbReference>
<dbReference type="Gene3D" id="3.30.870.10">
    <property type="entry name" value="Endonuclease Chain A"/>
    <property type="match status" value="2"/>
</dbReference>
<keyword evidence="4 6" id="KW-0418">Kinase</keyword>
<feature type="domain" description="Polyphosphate kinase middle" evidence="9">
    <location>
        <begin position="139"/>
        <end position="313"/>
    </location>
</feature>
<evidence type="ECO:0000259" key="9">
    <source>
        <dbReference type="Pfam" id="PF02503"/>
    </source>
</evidence>
<feature type="binding site" evidence="6">
    <location>
        <position position="488"/>
    </location>
    <ligand>
        <name>ATP</name>
        <dbReference type="ChEBI" id="CHEBI:30616"/>
    </ligand>
</feature>
<feature type="binding site" evidence="6">
    <location>
        <position position="425"/>
    </location>
    <ligand>
        <name>Mg(2+)</name>
        <dbReference type="ChEBI" id="CHEBI:18420"/>
    </ligand>
</feature>
<dbReference type="NCBIfam" id="NF003921">
    <property type="entry name" value="PRK05443.2-2"/>
    <property type="match status" value="1"/>
</dbReference>
<dbReference type="NCBIfam" id="TIGR03705">
    <property type="entry name" value="poly_P_kin"/>
    <property type="match status" value="1"/>
</dbReference>
<keyword evidence="1 6" id="KW-0597">Phosphoprotein</keyword>
<dbReference type="PANTHER" id="PTHR30218">
    <property type="entry name" value="POLYPHOSPHATE KINASE"/>
    <property type="match status" value="1"/>
</dbReference>
<dbReference type="Gene3D" id="1.20.58.310">
    <property type="entry name" value="Polyphosphate kinase N-terminal domain"/>
    <property type="match status" value="1"/>
</dbReference>
<dbReference type="InterPro" id="IPR041108">
    <property type="entry name" value="PP_kinase_C_1"/>
</dbReference>
<comment type="function">
    <text evidence="6 7">Catalyzes the reversible transfer of the terminal phosphate of ATP to form a long-chain polyphosphate (polyP).</text>
</comment>
<dbReference type="EMBL" id="CP065856">
    <property type="protein sequence ID" value="QPV65092.1"/>
    <property type="molecule type" value="Genomic_DNA"/>
</dbReference>
<evidence type="ECO:0000313" key="14">
    <source>
        <dbReference type="Proteomes" id="UP000595001"/>
    </source>
</evidence>
<dbReference type="Pfam" id="PF13090">
    <property type="entry name" value="PP_kinase_C"/>
    <property type="match status" value="1"/>
</dbReference>
<evidence type="ECO:0000256" key="3">
    <source>
        <dbReference type="ARBA" id="ARBA00022741"/>
    </source>
</evidence>
<dbReference type="NCBIfam" id="NF003918">
    <property type="entry name" value="PRK05443.1-2"/>
    <property type="match status" value="1"/>
</dbReference>
<reference evidence="13 14" key="1">
    <citation type="submission" date="2020-12" db="EMBL/GenBank/DDBJ databases">
        <title>Halosimplex halophilum sp. nov. and Halosimplex salinum sp. nov., two new members of the genus Halosimplex.</title>
        <authorList>
            <person name="Cui H.L."/>
        </authorList>
    </citation>
    <scope>NUCLEOTIDE SEQUENCE [LARGE SCALE GENOMIC DNA]</scope>
    <source>
        <strain evidence="13 14">YGH94</strain>
    </source>
</reference>
<evidence type="ECO:0000259" key="10">
    <source>
        <dbReference type="Pfam" id="PF13089"/>
    </source>
</evidence>
<comment type="catalytic activity">
    <reaction evidence="6 7">
        <text>[phosphate](n) + ATP = [phosphate](n+1) + ADP</text>
        <dbReference type="Rhea" id="RHEA:19573"/>
        <dbReference type="Rhea" id="RHEA-COMP:9859"/>
        <dbReference type="Rhea" id="RHEA-COMP:14280"/>
        <dbReference type="ChEBI" id="CHEBI:16838"/>
        <dbReference type="ChEBI" id="CHEBI:30616"/>
        <dbReference type="ChEBI" id="CHEBI:456216"/>
        <dbReference type="EC" id="2.7.4.1"/>
    </reaction>
</comment>
<evidence type="ECO:0000256" key="2">
    <source>
        <dbReference type="ARBA" id="ARBA00022679"/>
    </source>
</evidence>
<protein>
    <recommendedName>
        <fullName evidence="6 7">Polyphosphate kinase</fullName>
        <ecNumber evidence="6 7">2.7.4.1</ecNumber>
    </recommendedName>
    <alternativeName>
        <fullName evidence="6">ATP-polyphosphate phosphotransferase</fullName>
    </alternativeName>
    <alternativeName>
        <fullName evidence="6">Polyphosphoric acid kinase</fullName>
    </alternativeName>
</protein>
<feature type="binding site" evidence="6">
    <location>
        <position position="612"/>
    </location>
    <ligand>
        <name>ATP</name>
        <dbReference type="ChEBI" id="CHEBI:30616"/>
    </ligand>
</feature>
<evidence type="ECO:0000313" key="13">
    <source>
        <dbReference type="EMBL" id="QPV65092.1"/>
    </source>
</evidence>
<organism evidence="13 14">
    <name type="scientific">Halosimplex litoreum</name>
    <dbReference type="NCBI Taxonomy" id="1198301"/>
    <lineage>
        <taxon>Archaea</taxon>
        <taxon>Methanobacteriati</taxon>
        <taxon>Methanobacteriota</taxon>
        <taxon>Stenosarchaea group</taxon>
        <taxon>Halobacteria</taxon>
        <taxon>Halobacteriales</taxon>
        <taxon>Haloarculaceae</taxon>
        <taxon>Halosimplex</taxon>
    </lineage>
</organism>
<dbReference type="GO" id="GO:0009358">
    <property type="term" value="C:polyphosphate kinase complex"/>
    <property type="evidence" value="ECO:0007669"/>
    <property type="project" value="InterPro"/>
</dbReference>
<keyword evidence="6" id="KW-0479">Metal-binding</keyword>
<evidence type="ECO:0000256" key="6">
    <source>
        <dbReference type="HAMAP-Rule" id="MF_00347"/>
    </source>
</evidence>
<dbReference type="InterPro" id="IPR036832">
    <property type="entry name" value="PPK_N_dom_sf"/>
</dbReference>
<dbReference type="Pfam" id="PF17941">
    <property type="entry name" value="PP_kinase_C_1"/>
    <property type="match status" value="1"/>
</dbReference>
<dbReference type="InterPro" id="IPR024953">
    <property type="entry name" value="PP_kinase_middle"/>
</dbReference>
<feature type="domain" description="Polyphosphate kinase N-terminal" evidence="10">
    <location>
        <begin position="24"/>
        <end position="129"/>
    </location>
</feature>
<dbReference type="PANTHER" id="PTHR30218:SF0">
    <property type="entry name" value="POLYPHOSPHATE KINASE"/>
    <property type="match status" value="1"/>
</dbReference>
<evidence type="ECO:0000259" key="12">
    <source>
        <dbReference type="Pfam" id="PF17941"/>
    </source>
</evidence>
<accession>A0A7U3WBU7</accession>
<dbReference type="InterPro" id="IPR003414">
    <property type="entry name" value="PP_kinase"/>
</dbReference>
<evidence type="ECO:0000256" key="8">
    <source>
        <dbReference type="SAM" id="MobiDB-lite"/>
    </source>
</evidence>
<comment type="cofactor">
    <cofactor evidence="6">
        <name>Mg(2+)</name>
        <dbReference type="ChEBI" id="CHEBI:18420"/>
    </cofactor>
</comment>
<comment type="PTM">
    <text evidence="6 7">An intermediate of this reaction is the autophosphorylated ppk in which a phosphate is covalently linked to a histidine residue through a N-P bond.</text>
</comment>
<dbReference type="SUPFAM" id="SSF56024">
    <property type="entry name" value="Phospholipase D/nuclease"/>
    <property type="match status" value="2"/>
</dbReference>
<keyword evidence="6" id="KW-0460">Magnesium</keyword>
<dbReference type="InterPro" id="IPR025200">
    <property type="entry name" value="PPK_C_dom2"/>
</dbReference>
<dbReference type="GO" id="GO:0005524">
    <property type="term" value="F:ATP binding"/>
    <property type="evidence" value="ECO:0007669"/>
    <property type="project" value="UniProtKB-KW"/>
</dbReference>
<feature type="binding site" evidence="6">
    <location>
        <position position="62"/>
    </location>
    <ligand>
        <name>ATP</name>
        <dbReference type="ChEBI" id="CHEBI:30616"/>
    </ligand>
</feature>
<feature type="domain" description="Polyphosphate kinase C-terminal" evidence="11">
    <location>
        <begin position="523"/>
        <end position="707"/>
    </location>
</feature>
<dbReference type="GO" id="GO:0006799">
    <property type="term" value="P:polyphosphate biosynthetic process"/>
    <property type="evidence" value="ECO:0007669"/>
    <property type="project" value="UniProtKB-UniRule"/>
</dbReference>
<dbReference type="KEGG" id="hlt:I7X12_10715"/>
<dbReference type="EC" id="2.7.4.1" evidence="6 7"/>
<keyword evidence="14" id="KW-1185">Reference proteome</keyword>
<dbReference type="SUPFAM" id="SSF140356">
    <property type="entry name" value="PPK N-terminal domain-like"/>
    <property type="match status" value="1"/>
</dbReference>
<dbReference type="Proteomes" id="UP000595001">
    <property type="component" value="Chromosome"/>
</dbReference>
<dbReference type="SUPFAM" id="SSF143724">
    <property type="entry name" value="PHP14-like"/>
    <property type="match status" value="1"/>
</dbReference>
<dbReference type="Pfam" id="PF02503">
    <property type="entry name" value="PP_kinase"/>
    <property type="match status" value="1"/>
</dbReference>
<sequence>MVPETAGAATVDGADFDRSDPAFYLNRELSELAYQRRVLHEAIDERNPLLERVRFLSIFTRNMDEFFMKRVGGLKQQIEAGVTERTVDGRTPAEQWEAVLDAARPMFARQTDCYENVVRPALAEAGIHVLDYEECSAAERAEMREYFERSVLPTLTPLAFDPAHPFPFISNLSLSLAVLTRETDGDGTTFTRVKIPQNLPRLVAVVDGERYVPIEDVIRANLDLLFPNVEVVEASLFRLTRNAEVRRDEEVAEDLIDMIEEVLEQRRFATVVRLEVEAGMSERARRTIVEQLDLDEREVFERPGPLDYREFTRLLELDRPDLKLPEWTPQPHPRLQRQRTPLGEAGDEADIFARIREDDILLHHPYHSFTDTVQRFLAEAAADPDVLAIKAAIYRTASDSGIIQSLIDAADNGKQVAVMVELKARFDEQNNLEWVRRLEENGIHVAYGTIGLKTHTKTALVVREEDDGVELYSHVATGNYHSETAKGYVDLGLLTADRDIGQDLVKVFNFFTGPSLDEQFRKLLIAPVTMRDRLTECIRREADHAREGREARIVAKVNALEDPDLVAELYEAATAGVDIDLIVRDICRLRPGIEGVSETIDVYSVVGRFLEHSRIYYFENGARDPELPVDAPGGHPEYYIGSADWMTRNLDSRVEAVAPVEDPDIREQLRFVLELMLADNRKCWEMNADGTYEQRQPAPDEPDISTQAVLMDQTRRAAAADDVDRGIAADAFHETDLLVDAVGRDSGRPAADEASVDAGDSPDAAGSESEASEPPTVPTEAAGPATVAESNGAEAAVATNCDLPAALSEHPDAWYRPDSDHYAFAVRTPDGTVYRKTADGAASAIERYRD</sequence>
<dbReference type="Pfam" id="PF13089">
    <property type="entry name" value="PP_kinase_N"/>
    <property type="match status" value="1"/>
</dbReference>
<gene>
    <name evidence="13" type="primary">ppk1</name>
    <name evidence="6" type="synonym">ppk</name>
    <name evidence="13" type="ORF">I7X12_10715</name>
</gene>
<dbReference type="AlphaFoldDB" id="A0A7U3WBU7"/>
<dbReference type="OrthoDB" id="74512at2157"/>
<feature type="active site" description="Phosphohistidine intermediate" evidence="6">
    <location>
        <position position="455"/>
    </location>
</feature>
<proteinExistence type="inferred from homology"/>
<keyword evidence="2 6" id="KW-0808">Transferase</keyword>